<dbReference type="OrthoDB" id="9797132at2"/>
<feature type="domain" description="Hemerythrin-like" evidence="5">
    <location>
        <begin position="85"/>
        <end position="221"/>
    </location>
</feature>
<dbReference type="InterPro" id="IPR019903">
    <property type="entry name" value="RIC_family"/>
</dbReference>
<sequence>MSLIHQSVGSIAKQIPGATAVFHKYDLDFCCGGKHSLAQAAHARQVDPAVVEAELMRLPAVAAQADAESAAVVACDAGHSDVLIEHILQRYHEVHRQQLPELIRLAHRVEQVHGDRDDCPVGLAAHLEAMFQALQSHMLKEEKILFPLLLAQHNAQARMPIAVMRHEHDQHGAELQKLLDLTDHITPPRAACTTWRALYGGLREFKEDLMQHIHLENNVLFLHTEQAVAAA</sequence>
<evidence type="ECO:0000256" key="1">
    <source>
        <dbReference type="ARBA" id="ARBA00004496"/>
    </source>
</evidence>
<dbReference type="STRING" id="1219032.GCA_001515545_02019"/>
<dbReference type="Proteomes" id="UP000220246">
    <property type="component" value="Unassembled WGS sequence"/>
</dbReference>
<evidence type="ECO:0000256" key="3">
    <source>
        <dbReference type="ARBA" id="ARBA00022723"/>
    </source>
</evidence>
<dbReference type="GO" id="GO:0046872">
    <property type="term" value="F:metal ion binding"/>
    <property type="evidence" value="ECO:0007669"/>
    <property type="project" value="UniProtKB-KW"/>
</dbReference>
<keyword evidence="7" id="KW-1185">Reference proteome</keyword>
<protein>
    <submittedName>
        <fullName evidence="6">Iron-sulfur cluster repair protein YtfE</fullName>
    </submittedName>
</protein>
<organism evidence="6 7">
    <name type="scientific">Comamonas terrigena</name>
    <dbReference type="NCBI Taxonomy" id="32013"/>
    <lineage>
        <taxon>Bacteria</taxon>
        <taxon>Pseudomonadati</taxon>
        <taxon>Pseudomonadota</taxon>
        <taxon>Betaproteobacteria</taxon>
        <taxon>Burkholderiales</taxon>
        <taxon>Comamonadaceae</taxon>
        <taxon>Comamonas</taxon>
    </lineage>
</organism>
<keyword evidence="2" id="KW-0963">Cytoplasm</keyword>
<dbReference type="Gene3D" id="1.20.120.520">
    <property type="entry name" value="nmb1532 protein domain like"/>
    <property type="match status" value="1"/>
</dbReference>
<evidence type="ECO:0000313" key="6">
    <source>
        <dbReference type="EMBL" id="PEH90491.1"/>
    </source>
</evidence>
<dbReference type="RefSeq" id="WP_066536887.1">
    <property type="nucleotide sequence ID" value="NZ_PDEA01000001.1"/>
</dbReference>
<evidence type="ECO:0000259" key="5">
    <source>
        <dbReference type="Pfam" id="PF01814"/>
    </source>
</evidence>
<dbReference type="NCBIfam" id="TIGR03652">
    <property type="entry name" value="FeS_repair_RIC"/>
    <property type="match status" value="1"/>
</dbReference>
<dbReference type="Pfam" id="PF01814">
    <property type="entry name" value="Hemerythrin"/>
    <property type="match status" value="1"/>
</dbReference>
<gene>
    <name evidence="6" type="ORF">CRM82_19520</name>
</gene>
<dbReference type="Pfam" id="PF04405">
    <property type="entry name" value="ScdA_N"/>
    <property type="match status" value="1"/>
</dbReference>
<evidence type="ECO:0000256" key="4">
    <source>
        <dbReference type="ARBA" id="ARBA00023004"/>
    </source>
</evidence>
<dbReference type="InterPro" id="IPR012312">
    <property type="entry name" value="Hemerythrin-like"/>
</dbReference>
<dbReference type="AlphaFoldDB" id="A0A2A7UZ76"/>
<name>A0A2A7UZ76_COMTR</name>
<comment type="subcellular location">
    <subcellularLocation>
        <location evidence="1">Cytoplasm</location>
    </subcellularLocation>
</comment>
<dbReference type="GeneID" id="80802823"/>
<dbReference type="NCBIfam" id="NF008221">
    <property type="entry name" value="PRK10992.1"/>
    <property type="match status" value="1"/>
</dbReference>
<keyword evidence="3" id="KW-0479">Metal-binding</keyword>
<dbReference type="GO" id="GO:0005737">
    <property type="term" value="C:cytoplasm"/>
    <property type="evidence" value="ECO:0007669"/>
    <property type="project" value="UniProtKB-SubCell"/>
</dbReference>
<reference evidence="7" key="1">
    <citation type="submission" date="2017-09" db="EMBL/GenBank/DDBJ databases">
        <title>FDA dAtabase for Regulatory Grade micrObial Sequences (FDA-ARGOS): Supporting development and validation of Infectious Disease Dx tests.</title>
        <authorList>
            <person name="Minogue T."/>
            <person name="Wolcott M."/>
            <person name="Wasieloski L."/>
            <person name="Aguilar W."/>
            <person name="Moore D."/>
            <person name="Tallon L."/>
            <person name="Sadzewicz L."/>
            <person name="Ott S."/>
            <person name="Zhao X."/>
            <person name="Nagaraj S."/>
            <person name="Vavikolanu K."/>
            <person name="Aluvathingal J."/>
            <person name="Nadendla S."/>
            <person name="Sichtig H."/>
        </authorList>
    </citation>
    <scope>NUCLEOTIDE SEQUENCE [LARGE SCALE GENOMIC DNA]</scope>
    <source>
        <strain evidence="7">FDAARGOS_394</strain>
    </source>
</reference>
<dbReference type="PANTHER" id="PTHR36438:SF1">
    <property type="entry name" value="IRON-SULFUR CLUSTER REPAIR PROTEIN YTFE"/>
    <property type="match status" value="1"/>
</dbReference>
<evidence type="ECO:0000256" key="2">
    <source>
        <dbReference type="ARBA" id="ARBA00022490"/>
    </source>
</evidence>
<evidence type="ECO:0000313" key="7">
    <source>
        <dbReference type="Proteomes" id="UP000220246"/>
    </source>
</evidence>
<dbReference type="PANTHER" id="PTHR36438">
    <property type="entry name" value="IRON-SULFUR CLUSTER REPAIR PROTEIN YTFE"/>
    <property type="match status" value="1"/>
</dbReference>
<keyword evidence="4" id="KW-0408">Iron</keyword>
<dbReference type="EMBL" id="PDEA01000001">
    <property type="protein sequence ID" value="PEH90491.1"/>
    <property type="molecule type" value="Genomic_DNA"/>
</dbReference>
<comment type="caution">
    <text evidence="6">The sequence shown here is derived from an EMBL/GenBank/DDBJ whole genome shotgun (WGS) entry which is preliminary data.</text>
</comment>
<proteinExistence type="predicted"/>
<accession>A0A2A7UZ76</accession>